<dbReference type="AlphaFoldDB" id="A0A8J3JUS3"/>
<sequence length="294" mass="31439">MADNVGMIETVRADDGVSLWTRRTGDGPALVLCHGGPGLWDYFDDPAALLGGDCTVVQWDQRGCGRSPSPGPYSIEQNVADLHAVVRSTSRSPVAVLGHSWGGLLALRYALTHPDHVSHLVYVSGVGVDPAATWRADYQAGLHARLEPHRARFDELSSRERSHDEDRELAVLQWTADFADPATALEFAERAATPFLGVNLAHHAAMGRQTAEYVDSGAALAAVATIRAPVLIIDGVHDIRPRRCVDSLARALPQATRISLDAGHLPWAEQPAAFAAAVRDFVHGSGPAGDAMIC</sequence>
<organism evidence="4 5">
    <name type="scientific">Catellatospora chokoriensis</name>
    <dbReference type="NCBI Taxonomy" id="310353"/>
    <lineage>
        <taxon>Bacteria</taxon>
        <taxon>Bacillati</taxon>
        <taxon>Actinomycetota</taxon>
        <taxon>Actinomycetes</taxon>
        <taxon>Micromonosporales</taxon>
        <taxon>Micromonosporaceae</taxon>
        <taxon>Catellatospora</taxon>
    </lineage>
</organism>
<accession>A0A8J3JUS3</accession>
<evidence type="ECO:0000259" key="3">
    <source>
        <dbReference type="Pfam" id="PF00561"/>
    </source>
</evidence>
<dbReference type="SUPFAM" id="SSF53474">
    <property type="entry name" value="alpha/beta-Hydrolases"/>
    <property type="match status" value="1"/>
</dbReference>
<evidence type="ECO:0000256" key="1">
    <source>
        <dbReference type="ARBA" id="ARBA00010088"/>
    </source>
</evidence>
<keyword evidence="5" id="KW-1185">Reference proteome</keyword>
<dbReference type="Proteomes" id="UP000619293">
    <property type="component" value="Unassembled WGS sequence"/>
</dbReference>
<dbReference type="Pfam" id="PF00561">
    <property type="entry name" value="Abhydrolase_1"/>
    <property type="match status" value="1"/>
</dbReference>
<dbReference type="PRINTS" id="PR00111">
    <property type="entry name" value="ABHYDROLASE"/>
</dbReference>
<dbReference type="InterPro" id="IPR000073">
    <property type="entry name" value="AB_hydrolase_1"/>
</dbReference>
<dbReference type="InterPro" id="IPR050266">
    <property type="entry name" value="AB_hydrolase_sf"/>
</dbReference>
<comment type="caution">
    <text evidence="4">The sequence shown here is derived from an EMBL/GenBank/DDBJ whole genome shotgun (WGS) entry which is preliminary data.</text>
</comment>
<dbReference type="PANTHER" id="PTHR43798:SF33">
    <property type="entry name" value="HYDROLASE, PUTATIVE (AFU_ORTHOLOGUE AFUA_2G14860)-RELATED"/>
    <property type="match status" value="1"/>
</dbReference>
<keyword evidence="2" id="KW-0378">Hydrolase</keyword>
<proteinExistence type="inferred from homology"/>
<dbReference type="EMBL" id="BONG01000004">
    <property type="protein sequence ID" value="GIF87436.1"/>
    <property type="molecule type" value="Genomic_DNA"/>
</dbReference>
<dbReference type="GO" id="GO:0016020">
    <property type="term" value="C:membrane"/>
    <property type="evidence" value="ECO:0007669"/>
    <property type="project" value="TreeGrafter"/>
</dbReference>
<comment type="similarity">
    <text evidence="1">Belongs to the peptidase S33 family.</text>
</comment>
<protein>
    <submittedName>
        <fullName evidence="4">Amino acid amidase</fullName>
    </submittedName>
</protein>
<evidence type="ECO:0000256" key="2">
    <source>
        <dbReference type="ARBA" id="ARBA00022801"/>
    </source>
</evidence>
<reference evidence="4 5" key="1">
    <citation type="submission" date="2021-01" db="EMBL/GenBank/DDBJ databases">
        <title>Whole genome shotgun sequence of Catellatospora chokoriensis NBRC 107358.</title>
        <authorList>
            <person name="Komaki H."/>
            <person name="Tamura T."/>
        </authorList>
    </citation>
    <scope>NUCLEOTIDE SEQUENCE [LARGE SCALE GENOMIC DNA]</scope>
    <source>
        <strain evidence="4 5">NBRC 107358</strain>
    </source>
</reference>
<gene>
    <name evidence="4" type="ORF">Cch02nite_08800</name>
</gene>
<dbReference type="GO" id="GO:0004177">
    <property type="term" value="F:aminopeptidase activity"/>
    <property type="evidence" value="ECO:0007669"/>
    <property type="project" value="UniProtKB-EC"/>
</dbReference>
<dbReference type="PANTHER" id="PTHR43798">
    <property type="entry name" value="MONOACYLGLYCEROL LIPASE"/>
    <property type="match status" value="1"/>
</dbReference>
<evidence type="ECO:0000313" key="5">
    <source>
        <dbReference type="Proteomes" id="UP000619293"/>
    </source>
</evidence>
<feature type="domain" description="AB hydrolase-1" evidence="3">
    <location>
        <begin position="28"/>
        <end position="265"/>
    </location>
</feature>
<dbReference type="PRINTS" id="PR00793">
    <property type="entry name" value="PROAMNOPTASE"/>
</dbReference>
<name>A0A8J3JUS3_9ACTN</name>
<dbReference type="Gene3D" id="3.40.50.1820">
    <property type="entry name" value="alpha/beta hydrolase"/>
    <property type="match status" value="1"/>
</dbReference>
<dbReference type="GO" id="GO:0006508">
    <property type="term" value="P:proteolysis"/>
    <property type="evidence" value="ECO:0007669"/>
    <property type="project" value="InterPro"/>
</dbReference>
<dbReference type="InterPro" id="IPR029058">
    <property type="entry name" value="AB_hydrolase_fold"/>
</dbReference>
<dbReference type="InterPro" id="IPR002410">
    <property type="entry name" value="Peptidase_S33"/>
</dbReference>
<evidence type="ECO:0000313" key="4">
    <source>
        <dbReference type="EMBL" id="GIF87436.1"/>
    </source>
</evidence>